<dbReference type="SUPFAM" id="SSF103473">
    <property type="entry name" value="MFS general substrate transporter"/>
    <property type="match status" value="1"/>
</dbReference>
<comment type="caution">
    <text evidence="8">The sequence shown here is derived from an EMBL/GenBank/DDBJ whole genome shotgun (WGS) entry which is preliminary data.</text>
</comment>
<gene>
    <name evidence="8" type="ORF">I7I52_06052</name>
</gene>
<dbReference type="Pfam" id="PF07690">
    <property type="entry name" value="MFS_1"/>
    <property type="match status" value="2"/>
</dbReference>
<feature type="transmembrane region" description="Helical" evidence="6">
    <location>
        <begin position="193"/>
        <end position="218"/>
    </location>
</feature>
<sequence>MEKLSPHCNQLNGAAALNKSVLLFTTMAADSDHILLDDETNALLGTESSLPTVRPRKTREKPVVFVFLCVLIVFCVDFGNFLSVAPQTRIYEAIACRKYYEKHEPGQYRLLEDIPEDKCKIPPVQGELAFVQGLQISFEALPSILLSIPYGRLADNVKYGRKFVLSLAVVGLLLGQFWVLLVCWFSRVMSLRAVWLGSAALFIGGGAGVALAMLMTMITDVVEARYRSTAFFQIALAIVITQFLAPLLASWMMLKGSPWNPLFLGSICATCSLPLLLIIPETVRFRDLKSHLQPTSEDEYASGEDVEDLFDTIHNSFSKPTLKHRLHLLRTAIKSVIPNRTTALILWILFIANIGSKQLSIMLLYVSTRYGIPLSTANFSLTIFAGVNIFLLLVLLPTVSRYLTVNRRYTTATKDLILSRYSIIMYTLGALCLGLAPTIATMIAGLVIYTLGSGLGSLNASMVATYVEPKHMARLYSVVSVVSMFGVFVGSPLLAGLFSLGLKMGKGWIGLPYFGITLLYGLIFVAVWFIRLPEKVNEADDGNRDSEDDRYDVETPSSSLILRSSNN</sequence>
<dbReference type="GO" id="GO:0016020">
    <property type="term" value="C:membrane"/>
    <property type="evidence" value="ECO:0007669"/>
    <property type="project" value="UniProtKB-SubCell"/>
</dbReference>
<feature type="transmembrane region" description="Helical" evidence="6">
    <location>
        <begin position="259"/>
        <end position="279"/>
    </location>
</feature>
<dbReference type="PANTHER" id="PTHR23507:SF1">
    <property type="entry name" value="FI18259P1-RELATED"/>
    <property type="match status" value="1"/>
</dbReference>
<dbReference type="EMBL" id="JAEVHI010000003">
    <property type="protein sequence ID" value="KAG5295691.1"/>
    <property type="molecule type" value="Genomic_DNA"/>
</dbReference>
<name>A0A8H7YR57_AJECA</name>
<dbReference type="Proteomes" id="UP000670092">
    <property type="component" value="Unassembled WGS sequence"/>
</dbReference>
<feature type="transmembrane region" description="Helical" evidence="6">
    <location>
        <begin position="510"/>
        <end position="530"/>
    </location>
</feature>
<evidence type="ECO:0000256" key="3">
    <source>
        <dbReference type="ARBA" id="ARBA00022989"/>
    </source>
</evidence>
<evidence type="ECO:0000259" key="7">
    <source>
        <dbReference type="PROSITE" id="PS50850"/>
    </source>
</evidence>
<dbReference type="CDD" id="cd06174">
    <property type="entry name" value="MFS"/>
    <property type="match status" value="1"/>
</dbReference>
<evidence type="ECO:0000256" key="2">
    <source>
        <dbReference type="ARBA" id="ARBA00022692"/>
    </source>
</evidence>
<feature type="transmembrane region" description="Helical" evidence="6">
    <location>
        <begin position="423"/>
        <end position="449"/>
    </location>
</feature>
<feature type="transmembrane region" description="Helical" evidence="6">
    <location>
        <begin position="163"/>
        <end position="187"/>
    </location>
</feature>
<accession>A0A8H7YR57</accession>
<feature type="compositionally biased region" description="Polar residues" evidence="5">
    <location>
        <begin position="555"/>
        <end position="567"/>
    </location>
</feature>
<evidence type="ECO:0000256" key="1">
    <source>
        <dbReference type="ARBA" id="ARBA00004141"/>
    </source>
</evidence>
<dbReference type="Gene3D" id="1.20.1250.20">
    <property type="entry name" value="MFS general substrate transporter like domains"/>
    <property type="match status" value="1"/>
</dbReference>
<evidence type="ECO:0000256" key="5">
    <source>
        <dbReference type="SAM" id="MobiDB-lite"/>
    </source>
</evidence>
<dbReference type="VEuPathDB" id="FungiDB:I7I52_06052"/>
<dbReference type="OrthoDB" id="194139at2759"/>
<dbReference type="Gene3D" id="1.20.1720.10">
    <property type="entry name" value="Multidrug resistance protein D"/>
    <property type="match status" value="1"/>
</dbReference>
<dbReference type="PANTHER" id="PTHR23507">
    <property type="entry name" value="ZGC:174356"/>
    <property type="match status" value="1"/>
</dbReference>
<reference evidence="8 9" key="1">
    <citation type="submission" date="2021-01" db="EMBL/GenBank/DDBJ databases">
        <title>Chromosome-level genome assembly of a human fungal pathogen reveals clustering of transcriptionally co-regulated genes.</title>
        <authorList>
            <person name="Voorhies M."/>
            <person name="Cohen S."/>
            <person name="Shea T.P."/>
            <person name="Petrus S."/>
            <person name="Munoz J.F."/>
            <person name="Poplawski S."/>
            <person name="Goldman W.E."/>
            <person name="Michael T."/>
            <person name="Cuomo C.A."/>
            <person name="Sil A."/>
            <person name="Beyhan S."/>
        </authorList>
    </citation>
    <scope>NUCLEOTIDE SEQUENCE [LARGE SCALE GENOMIC DNA]</scope>
    <source>
        <strain evidence="8 9">G184AR</strain>
    </source>
</reference>
<evidence type="ECO:0000313" key="8">
    <source>
        <dbReference type="EMBL" id="KAG5295691.1"/>
    </source>
</evidence>
<dbReference type="PROSITE" id="PS50850">
    <property type="entry name" value="MFS"/>
    <property type="match status" value="1"/>
</dbReference>
<feature type="region of interest" description="Disordered" evidence="5">
    <location>
        <begin position="539"/>
        <end position="567"/>
    </location>
</feature>
<dbReference type="InterPro" id="IPR011701">
    <property type="entry name" value="MFS"/>
</dbReference>
<evidence type="ECO:0000256" key="4">
    <source>
        <dbReference type="ARBA" id="ARBA00023136"/>
    </source>
</evidence>
<protein>
    <submittedName>
        <fullName evidence="8">MFS multidrug transporter</fullName>
    </submittedName>
</protein>
<feature type="transmembrane region" description="Helical" evidence="6">
    <location>
        <begin position="230"/>
        <end position="253"/>
    </location>
</feature>
<feature type="transmembrane region" description="Helical" evidence="6">
    <location>
        <begin position="344"/>
        <end position="367"/>
    </location>
</feature>
<dbReference type="GO" id="GO:0022857">
    <property type="term" value="F:transmembrane transporter activity"/>
    <property type="evidence" value="ECO:0007669"/>
    <property type="project" value="InterPro"/>
</dbReference>
<keyword evidence="4 6" id="KW-0472">Membrane</keyword>
<feature type="transmembrane region" description="Helical" evidence="6">
    <location>
        <begin position="63"/>
        <end position="82"/>
    </location>
</feature>
<dbReference type="InterPro" id="IPR036259">
    <property type="entry name" value="MFS_trans_sf"/>
</dbReference>
<feature type="transmembrane region" description="Helical" evidence="6">
    <location>
        <begin position="475"/>
        <end position="498"/>
    </location>
</feature>
<dbReference type="AlphaFoldDB" id="A0A8H7YR57"/>
<feature type="domain" description="Major facilitator superfamily (MFS) profile" evidence="7">
    <location>
        <begin position="341"/>
        <end position="567"/>
    </location>
</feature>
<proteinExistence type="predicted"/>
<organism evidence="8 9">
    <name type="scientific">Ajellomyces capsulatus</name>
    <name type="common">Darling's disease fungus</name>
    <name type="synonym">Histoplasma capsulatum</name>
    <dbReference type="NCBI Taxonomy" id="5037"/>
    <lineage>
        <taxon>Eukaryota</taxon>
        <taxon>Fungi</taxon>
        <taxon>Dikarya</taxon>
        <taxon>Ascomycota</taxon>
        <taxon>Pezizomycotina</taxon>
        <taxon>Eurotiomycetes</taxon>
        <taxon>Eurotiomycetidae</taxon>
        <taxon>Onygenales</taxon>
        <taxon>Ajellomycetaceae</taxon>
        <taxon>Histoplasma</taxon>
    </lineage>
</organism>
<comment type="subcellular location">
    <subcellularLocation>
        <location evidence="1">Membrane</location>
        <topology evidence="1">Multi-pass membrane protein</topology>
    </subcellularLocation>
</comment>
<dbReference type="InterPro" id="IPR020846">
    <property type="entry name" value="MFS_dom"/>
</dbReference>
<feature type="transmembrane region" description="Helical" evidence="6">
    <location>
        <begin position="130"/>
        <end position="151"/>
    </location>
</feature>
<evidence type="ECO:0000313" key="9">
    <source>
        <dbReference type="Proteomes" id="UP000670092"/>
    </source>
</evidence>
<keyword evidence="3 6" id="KW-1133">Transmembrane helix</keyword>
<keyword evidence="2 6" id="KW-0812">Transmembrane</keyword>
<evidence type="ECO:0000256" key="6">
    <source>
        <dbReference type="SAM" id="Phobius"/>
    </source>
</evidence>
<feature type="transmembrane region" description="Helical" evidence="6">
    <location>
        <begin position="379"/>
        <end position="403"/>
    </location>
</feature>